<organism evidence="3 4">
    <name type="scientific">Paenibacillus solanacearum</name>
    <dbReference type="NCBI Taxonomy" id="2048548"/>
    <lineage>
        <taxon>Bacteria</taxon>
        <taxon>Bacillati</taxon>
        <taxon>Bacillota</taxon>
        <taxon>Bacilli</taxon>
        <taxon>Bacillales</taxon>
        <taxon>Paenibacillaceae</taxon>
        <taxon>Paenibacillus</taxon>
    </lineage>
</organism>
<feature type="signal peptide" evidence="2">
    <location>
        <begin position="1"/>
        <end position="24"/>
    </location>
</feature>
<dbReference type="EMBL" id="CAJVAS010000020">
    <property type="protein sequence ID" value="CAG7639695.1"/>
    <property type="molecule type" value="Genomic_DNA"/>
</dbReference>
<keyword evidence="1" id="KW-0812">Transmembrane</keyword>
<gene>
    <name evidence="3" type="ORF">PAESOLCIP111_04061</name>
</gene>
<evidence type="ECO:0000256" key="2">
    <source>
        <dbReference type="SAM" id="SignalP"/>
    </source>
</evidence>
<dbReference type="AlphaFoldDB" id="A0A916K3M0"/>
<evidence type="ECO:0000256" key="1">
    <source>
        <dbReference type="SAM" id="Phobius"/>
    </source>
</evidence>
<comment type="caution">
    <text evidence="3">The sequence shown here is derived from an EMBL/GenBank/DDBJ whole genome shotgun (WGS) entry which is preliminary data.</text>
</comment>
<evidence type="ECO:0000313" key="4">
    <source>
        <dbReference type="Proteomes" id="UP000693672"/>
    </source>
</evidence>
<feature type="transmembrane region" description="Helical" evidence="1">
    <location>
        <begin position="166"/>
        <end position="185"/>
    </location>
</feature>
<keyword evidence="2" id="KW-0732">Signal</keyword>
<dbReference type="Proteomes" id="UP000693672">
    <property type="component" value="Unassembled WGS sequence"/>
</dbReference>
<name>A0A916K3M0_9BACL</name>
<feature type="chain" id="PRO_5038537175" description="Tissue inhibitor of metalloproteinase" evidence="2">
    <location>
        <begin position="25"/>
        <end position="192"/>
    </location>
</feature>
<keyword evidence="1" id="KW-1133">Transmembrane helix</keyword>
<reference evidence="3" key="1">
    <citation type="submission" date="2021-06" db="EMBL/GenBank/DDBJ databases">
        <authorList>
            <person name="Criscuolo A."/>
        </authorList>
    </citation>
    <scope>NUCLEOTIDE SEQUENCE</scope>
    <source>
        <strain evidence="3">CIP111600</strain>
    </source>
</reference>
<keyword evidence="4" id="KW-1185">Reference proteome</keyword>
<proteinExistence type="predicted"/>
<sequence>MSSITKLMLLTVFLSMILSGFVPSAVYACSCARPQEVNEQFSRSQQVFSGRVLDVKEQRHMNGSLTKAALFEVSRVWKGSEESQIIIHTGSGGGDCGFHFEKNKSYLVYARPSTMYGDNELLITIICDRTSGLEQAQADLAVLGEGKAPTKQVQLEGRFNGLYSNLWVAMIGMAAGAAVILWYVWRRARKVR</sequence>
<evidence type="ECO:0008006" key="5">
    <source>
        <dbReference type="Google" id="ProtNLM"/>
    </source>
</evidence>
<keyword evidence="1" id="KW-0472">Membrane</keyword>
<protein>
    <recommendedName>
        <fullName evidence="5">Tissue inhibitor of metalloproteinase</fullName>
    </recommendedName>
</protein>
<accession>A0A916K3M0</accession>
<dbReference type="PROSITE" id="PS51257">
    <property type="entry name" value="PROKAR_LIPOPROTEIN"/>
    <property type="match status" value="1"/>
</dbReference>
<evidence type="ECO:0000313" key="3">
    <source>
        <dbReference type="EMBL" id="CAG7639695.1"/>
    </source>
</evidence>